<dbReference type="OrthoDB" id="7788754at2759"/>
<evidence type="ECO:0000259" key="6">
    <source>
        <dbReference type="PROSITE" id="PS51715"/>
    </source>
</evidence>
<dbReference type="Pfam" id="PF02263">
    <property type="entry name" value="GBP"/>
    <property type="match status" value="1"/>
</dbReference>
<evidence type="ECO:0000256" key="2">
    <source>
        <dbReference type="ARBA" id="ARBA00022801"/>
    </source>
</evidence>
<evidence type="ECO:0000256" key="4">
    <source>
        <dbReference type="PROSITE-ProRule" id="PRU01052"/>
    </source>
</evidence>
<evidence type="ECO:0000256" key="3">
    <source>
        <dbReference type="ARBA" id="ARBA00023134"/>
    </source>
</evidence>
<dbReference type="GO" id="GO:0005525">
    <property type="term" value="F:GTP binding"/>
    <property type="evidence" value="ECO:0007669"/>
    <property type="project" value="UniProtKB-KW"/>
</dbReference>
<evidence type="ECO:0000256" key="5">
    <source>
        <dbReference type="SAM" id="Coils"/>
    </source>
</evidence>
<sequence length="655" mass="76593">MDTQGTFDSESTMKDCSTIFSFSTMISSVQIFNIQSNIQKDDLQHLQLFTEYGKIAKKDTGKQPFQKLQFLIRDWQHKWEYSYGADGGKQLLDSLIKNRKPLENQQLYESVVKSFNNIDCYLMPHPGFVIEEPDFNGCLKEIRPDFKNALLDFIPKILAPENLIIKEINGIELKATHFFNYIQEYFKVFNTKEFPEPTTIFKATAELNNEIVANTAKEIYEAEMEKYAGPDAPYIEEKELKKIHKEALKKSTDYYENHIILGKESFFKKFYEKIKNSASSNLSQYLQINKGKLALTELRYLKLLNECVTNSDEKGQEILKGSLKEFDQSIEVAKSEIYKQFTKKYGCEEVFQKIRKQLEERIEKSLDDLKNQNILRWKLAESEINVNYVEAKKLYEELMSASEQSIEGLEETHPDAKEKALEKFRNVPKEGVENVFESFEKRLIEDLESKLNSLKNGVKVNRYITAFRMELLKLKESYEKDIRNEYEKLLASEELLQKHEEFKKQAVKEFDGIRYDIGMERCFQEVRQELIALIDEKFDYYRTKNEDNLIKFEKRCASKKEDAKKAFSDALAGKIGWFDSVEKVKEIYNAARWDALSKYTKEVKDGPHNQDTLKKYESKLKEDLKTLYEWYENRANLVAVGGTLVAAALTALLFL</sequence>
<dbReference type="EMBL" id="CAJHJT010000001">
    <property type="protein sequence ID" value="CAD6993659.1"/>
    <property type="molecule type" value="Genomic_DNA"/>
</dbReference>
<evidence type="ECO:0000313" key="8">
    <source>
        <dbReference type="Proteomes" id="UP000606786"/>
    </source>
</evidence>
<proteinExistence type="inferred from homology"/>
<keyword evidence="8" id="KW-1185">Reference proteome</keyword>
<keyword evidence="2" id="KW-0378">Hydrolase</keyword>
<dbReference type="SUPFAM" id="SSF48340">
    <property type="entry name" value="Interferon-induced guanylate-binding protein 1 (GBP1), C-terminal domain"/>
    <property type="match status" value="1"/>
</dbReference>
<protein>
    <submittedName>
        <fullName evidence="7">(Mediterranean fruit fly) hypothetical protein</fullName>
    </submittedName>
</protein>
<dbReference type="Gene3D" id="3.40.50.300">
    <property type="entry name" value="P-loop containing nucleotide triphosphate hydrolases"/>
    <property type="match status" value="1"/>
</dbReference>
<dbReference type="AlphaFoldDB" id="A0A811U428"/>
<feature type="domain" description="GB1/RHD3-type G" evidence="6">
    <location>
        <begin position="1"/>
        <end position="162"/>
    </location>
</feature>
<dbReference type="Proteomes" id="UP000606786">
    <property type="component" value="Unassembled WGS sequence"/>
</dbReference>
<evidence type="ECO:0000256" key="1">
    <source>
        <dbReference type="ARBA" id="ARBA00022741"/>
    </source>
</evidence>
<dbReference type="InterPro" id="IPR015894">
    <property type="entry name" value="Guanylate-bd_N"/>
</dbReference>
<dbReference type="SUPFAM" id="SSF52540">
    <property type="entry name" value="P-loop containing nucleoside triphosphate hydrolases"/>
    <property type="match status" value="1"/>
</dbReference>
<dbReference type="GO" id="GO:0003924">
    <property type="term" value="F:GTPase activity"/>
    <property type="evidence" value="ECO:0007669"/>
    <property type="project" value="InterPro"/>
</dbReference>
<dbReference type="InterPro" id="IPR027417">
    <property type="entry name" value="P-loop_NTPase"/>
</dbReference>
<dbReference type="InterPro" id="IPR036543">
    <property type="entry name" value="Guanylate-bd_C_sf"/>
</dbReference>
<keyword evidence="5" id="KW-0175">Coiled coil</keyword>
<evidence type="ECO:0000313" key="7">
    <source>
        <dbReference type="EMBL" id="CAD6993659.1"/>
    </source>
</evidence>
<keyword evidence="3" id="KW-0342">GTP-binding</keyword>
<gene>
    <name evidence="7" type="ORF">CCAP1982_LOCUS2466</name>
</gene>
<comment type="caution">
    <text evidence="7">The sequence shown here is derived from an EMBL/GenBank/DDBJ whole genome shotgun (WGS) entry which is preliminary data.</text>
</comment>
<feature type="coiled-coil region" evidence="5">
    <location>
        <begin position="355"/>
        <end position="412"/>
    </location>
</feature>
<organism evidence="7 8">
    <name type="scientific">Ceratitis capitata</name>
    <name type="common">Mediterranean fruit fly</name>
    <name type="synonym">Tephritis capitata</name>
    <dbReference type="NCBI Taxonomy" id="7213"/>
    <lineage>
        <taxon>Eukaryota</taxon>
        <taxon>Metazoa</taxon>
        <taxon>Ecdysozoa</taxon>
        <taxon>Arthropoda</taxon>
        <taxon>Hexapoda</taxon>
        <taxon>Insecta</taxon>
        <taxon>Pterygota</taxon>
        <taxon>Neoptera</taxon>
        <taxon>Endopterygota</taxon>
        <taxon>Diptera</taxon>
        <taxon>Brachycera</taxon>
        <taxon>Muscomorpha</taxon>
        <taxon>Tephritoidea</taxon>
        <taxon>Tephritidae</taxon>
        <taxon>Ceratitis</taxon>
        <taxon>Ceratitis</taxon>
    </lineage>
</organism>
<dbReference type="InterPro" id="IPR030386">
    <property type="entry name" value="G_GB1_RHD3_dom"/>
</dbReference>
<dbReference type="PANTHER" id="PTHR10751">
    <property type="entry name" value="GUANYLATE BINDING PROTEIN"/>
    <property type="match status" value="1"/>
</dbReference>
<dbReference type="Gene3D" id="1.20.58.420">
    <property type="entry name" value="AHSP"/>
    <property type="match status" value="3"/>
</dbReference>
<dbReference type="PROSITE" id="PS51715">
    <property type="entry name" value="G_GB1_RHD3"/>
    <property type="match status" value="1"/>
</dbReference>
<keyword evidence="1" id="KW-0547">Nucleotide-binding</keyword>
<name>A0A811U428_CERCA</name>
<reference evidence="7" key="1">
    <citation type="submission" date="2020-11" db="EMBL/GenBank/DDBJ databases">
        <authorList>
            <person name="Whitehead M."/>
        </authorList>
    </citation>
    <scope>NUCLEOTIDE SEQUENCE</scope>
    <source>
        <strain evidence="7">EGII</strain>
    </source>
</reference>
<comment type="similarity">
    <text evidence="4">Belongs to the TRAFAC class dynamin-like GTPase superfamily. GB1/RHD3 GTPase family.</text>
</comment>
<accession>A0A811U428</accession>